<dbReference type="EnsemblPlants" id="QL04p019322:mrna">
    <property type="protein sequence ID" value="QL04p019322:mrna"/>
    <property type="gene ID" value="QL04p019322"/>
</dbReference>
<dbReference type="Proteomes" id="UP000594261">
    <property type="component" value="Chromosome 4"/>
</dbReference>
<dbReference type="InParanoid" id="A0A7N2R2N1"/>
<dbReference type="AlphaFoldDB" id="A0A7N2R2N1"/>
<organism evidence="2 3">
    <name type="scientific">Quercus lobata</name>
    <name type="common">Valley oak</name>
    <dbReference type="NCBI Taxonomy" id="97700"/>
    <lineage>
        <taxon>Eukaryota</taxon>
        <taxon>Viridiplantae</taxon>
        <taxon>Streptophyta</taxon>
        <taxon>Embryophyta</taxon>
        <taxon>Tracheophyta</taxon>
        <taxon>Spermatophyta</taxon>
        <taxon>Magnoliopsida</taxon>
        <taxon>eudicotyledons</taxon>
        <taxon>Gunneridae</taxon>
        <taxon>Pentapetalae</taxon>
        <taxon>rosids</taxon>
        <taxon>fabids</taxon>
        <taxon>Fagales</taxon>
        <taxon>Fagaceae</taxon>
        <taxon>Quercus</taxon>
    </lineage>
</organism>
<evidence type="ECO:0000313" key="2">
    <source>
        <dbReference type="EnsemblPlants" id="QL04p019322:mrna"/>
    </source>
</evidence>
<feature type="compositionally biased region" description="Basic and acidic residues" evidence="1">
    <location>
        <begin position="11"/>
        <end position="24"/>
    </location>
</feature>
<keyword evidence="3" id="KW-1185">Reference proteome</keyword>
<proteinExistence type="predicted"/>
<accession>A0A7N2R2N1</accession>
<reference evidence="2 3" key="1">
    <citation type="journal article" date="2016" name="G3 (Bethesda)">
        <title>First Draft Assembly and Annotation of the Genome of a California Endemic Oak Quercus lobata Nee (Fagaceae).</title>
        <authorList>
            <person name="Sork V.L."/>
            <person name="Fitz-Gibbon S.T."/>
            <person name="Puiu D."/>
            <person name="Crepeau M."/>
            <person name="Gugger P.F."/>
            <person name="Sherman R."/>
            <person name="Stevens K."/>
            <person name="Langley C.H."/>
            <person name="Pellegrini M."/>
            <person name="Salzberg S.L."/>
        </authorList>
    </citation>
    <scope>NUCLEOTIDE SEQUENCE [LARGE SCALE GENOMIC DNA]</scope>
    <source>
        <strain evidence="2 3">cv. SW786</strain>
    </source>
</reference>
<sequence length="85" mass="9313">MNKMRVTVPDEQQRDSETDSVKKGKEIAAIKRKTRPSLNSLAILKEAGQSIDTSSPDKLCDQLHAGVFLKPNKLASSIPISSHLI</sequence>
<name>A0A7N2R2N1_QUELO</name>
<evidence type="ECO:0000256" key="1">
    <source>
        <dbReference type="SAM" id="MobiDB-lite"/>
    </source>
</evidence>
<feature type="region of interest" description="Disordered" evidence="1">
    <location>
        <begin position="1"/>
        <end position="24"/>
    </location>
</feature>
<evidence type="ECO:0000313" key="3">
    <source>
        <dbReference type="Proteomes" id="UP000594261"/>
    </source>
</evidence>
<protein>
    <submittedName>
        <fullName evidence="2">Uncharacterized protein</fullName>
    </submittedName>
</protein>
<dbReference type="Gramene" id="QL04p019322:mrna">
    <property type="protein sequence ID" value="QL04p019322:mrna"/>
    <property type="gene ID" value="QL04p019322"/>
</dbReference>
<dbReference type="EMBL" id="LRBV02000004">
    <property type="status" value="NOT_ANNOTATED_CDS"/>
    <property type="molecule type" value="Genomic_DNA"/>
</dbReference>
<reference evidence="2" key="2">
    <citation type="submission" date="2021-01" db="UniProtKB">
        <authorList>
            <consortium name="EnsemblPlants"/>
        </authorList>
    </citation>
    <scope>IDENTIFICATION</scope>
</reference>